<dbReference type="InterPro" id="IPR046952">
    <property type="entry name" value="GSHR/TRXR-like"/>
</dbReference>
<dbReference type="NCBIfam" id="NF004776">
    <property type="entry name" value="PRK06116.1"/>
    <property type="match status" value="1"/>
</dbReference>
<dbReference type="GO" id="GO:0050660">
    <property type="term" value="F:flavin adenine dinucleotide binding"/>
    <property type="evidence" value="ECO:0007669"/>
    <property type="project" value="InterPro"/>
</dbReference>
<dbReference type="Gene3D" id="3.30.390.30">
    <property type="match status" value="1"/>
</dbReference>
<organism evidence="17 18">
    <name type="scientific">Pseudomaricurvus hydrocarbonicus</name>
    <dbReference type="NCBI Taxonomy" id="1470433"/>
    <lineage>
        <taxon>Bacteria</taxon>
        <taxon>Pseudomonadati</taxon>
        <taxon>Pseudomonadota</taxon>
        <taxon>Gammaproteobacteria</taxon>
        <taxon>Cellvibrionales</taxon>
        <taxon>Cellvibrionaceae</taxon>
        <taxon>Pseudomaricurvus</taxon>
    </lineage>
</organism>
<evidence type="ECO:0000256" key="5">
    <source>
        <dbReference type="ARBA" id="ARBA00022857"/>
    </source>
</evidence>
<feature type="binding site" evidence="11">
    <location>
        <position position="303"/>
    </location>
    <ligand>
        <name>FAD</name>
        <dbReference type="ChEBI" id="CHEBI:57692"/>
    </ligand>
</feature>
<dbReference type="GO" id="GO:0006749">
    <property type="term" value="P:glutathione metabolic process"/>
    <property type="evidence" value="ECO:0007669"/>
    <property type="project" value="InterPro"/>
</dbReference>
<dbReference type="PRINTS" id="PR00411">
    <property type="entry name" value="PNDRDTASEI"/>
</dbReference>
<feature type="binding site" evidence="11">
    <location>
        <begin position="174"/>
        <end position="181"/>
    </location>
    <ligand>
        <name>NAD(+)</name>
        <dbReference type="ChEBI" id="CHEBI:57540"/>
    </ligand>
</feature>
<dbReference type="InterPro" id="IPR016156">
    <property type="entry name" value="FAD/NAD-linked_Rdtase_dimer_sf"/>
</dbReference>
<reference evidence="17" key="1">
    <citation type="submission" date="2020-03" db="EMBL/GenBank/DDBJ databases">
        <authorList>
            <person name="Guo F."/>
        </authorList>
    </citation>
    <scope>NUCLEOTIDE SEQUENCE</scope>
    <source>
        <strain evidence="17">JCM 30134</strain>
    </source>
</reference>
<evidence type="ECO:0000256" key="2">
    <source>
        <dbReference type="ARBA" id="ARBA00011738"/>
    </source>
</evidence>
<evidence type="ECO:0000256" key="6">
    <source>
        <dbReference type="ARBA" id="ARBA00023002"/>
    </source>
</evidence>
<keyword evidence="6 13" id="KW-0560">Oxidoreductase</keyword>
<dbReference type="FunFam" id="3.50.50.60:FF:000051">
    <property type="entry name" value="Glutathione reductase"/>
    <property type="match status" value="1"/>
</dbReference>
<dbReference type="FunFam" id="3.30.390.30:FF:000001">
    <property type="entry name" value="Dihydrolipoyl dehydrogenase"/>
    <property type="match status" value="1"/>
</dbReference>
<evidence type="ECO:0000256" key="14">
    <source>
        <dbReference type="RuleBase" id="RU365040"/>
    </source>
</evidence>
<dbReference type="InterPro" id="IPR012999">
    <property type="entry name" value="Pyr_OxRdtase_I_AS"/>
</dbReference>
<evidence type="ECO:0000313" key="17">
    <source>
        <dbReference type="EMBL" id="NHO65298.1"/>
    </source>
</evidence>
<protein>
    <recommendedName>
        <fullName evidence="14">Glutathione reductase</fullName>
        <shortName evidence="14">GRase</shortName>
        <ecNumber evidence="14">1.8.1.7</ecNumber>
    </recommendedName>
</protein>
<evidence type="ECO:0000256" key="4">
    <source>
        <dbReference type="ARBA" id="ARBA00022827"/>
    </source>
</evidence>
<dbReference type="InterPro" id="IPR036188">
    <property type="entry name" value="FAD/NAD-bd_sf"/>
</dbReference>
<evidence type="ECO:0000313" key="18">
    <source>
        <dbReference type="Proteomes" id="UP000787472"/>
    </source>
</evidence>
<dbReference type="InterPro" id="IPR006324">
    <property type="entry name" value="GSHR"/>
</dbReference>
<dbReference type="Pfam" id="PF07992">
    <property type="entry name" value="Pyr_redox_2"/>
    <property type="match status" value="1"/>
</dbReference>
<keyword evidence="3 13" id="KW-0285">Flavoprotein</keyword>
<dbReference type="GO" id="GO:0005829">
    <property type="term" value="C:cytosol"/>
    <property type="evidence" value="ECO:0007669"/>
    <property type="project" value="TreeGrafter"/>
</dbReference>
<keyword evidence="5 14" id="KW-0521">NADP</keyword>
<feature type="binding site" evidence="11">
    <location>
        <position position="262"/>
    </location>
    <ligand>
        <name>NAD(+)</name>
        <dbReference type="ChEBI" id="CHEBI:57540"/>
    </ligand>
</feature>
<dbReference type="Gene3D" id="3.50.50.60">
    <property type="entry name" value="FAD/NAD(P)-binding domain"/>
    <property type="match status" value="2"/>
</dbReference>
<dbReference type="PIRSF" id="PIRSF000350">
    <property type="entry name" value="Mercury_reductase_MerA"/>
    <property type="match status" value="1"/>
</dbReference>
<dbReference type="RefSeq" id="WP_167183949.1">
    <property type="nucleotide sequence ID" value="NZ_JAAONZ010000004.1"/>
</dbReference>
<dbReference type="Pfam" id="PF02852">
    <property type="entry name" value="Pyr_redox_dim"/>
    <property type="match status" value="1"/>
</dbReference>
<proteinExistence type="inferred from homology"/>
<dbReference type="PROSITE" id="PS00076">
    <property type="entry name" value="PYRIDINE_REDOX_1"/>
    <property type="match status" value="1"/>
</dbReference>
<evidence type="ECO:0000256" key="9">
    <source>
        <dbReference type="ARBA" id="ARBA00049142"/>
    </source>
</evidence>
<keyword evidence="7" id="KW-1015">Disulfide bond</keyword>
<evidence type="ECO:0000256" key="11">
    <source>
        <dbReference type="PIRSR" id="PIRSR000350-3"/>
    </source>
</evidence>
<name>A0A9E5JRD4_9GAMM</name>
<dbReference type="GO" id="GO:0050661">
    <property type="term" value="F:NADP binding"/>
    <property type="evidence" value="ECO:0007669"/>
    <property type="project" value="InterPro"/>
</dbReference>
<evidence type="ECO:0000256" key="3">
    <source>
        <dbReference type="ARBA" id="ARBA00022630"/>
    </source>
</evidence>
<comment type="function">
    <text evidence="14">Catalyzes the reduction of glutathione disulfide (GSSG) to reduced glutathione (GSH).</text>
</comment>
<dbReference type="PANTHER" id="PTHR42737">
    <property type="entry name" value="GLUTATHIONE REDUCTASE"/>
    <property type="match status" value="1"/>
</dbReference>
<dbReference type="PANTHER" id="PTHR42737:SF2">
    <property type="entry name" value="GLUTATHIONE REDUCTASE"/>
    <property type="match status" value="1"/>
</dbReference>
<keyword evidence="8 13" id="KW-0676">Redox-active center</keyword>
<dbReference type="GO" id="GO:0045454">
    <property type="term" value="P:cell redox homeostasis"/>
    <property type="evidence" value="ECO:0007669"/>
    <property type="project" value="InterPro"/>
</dbReference>
<evidence type="ECO:0000256" key="8">
    <source>
        <dbReference type="ARBA" id="ARBA00023284"/>
    </source>
</evidence>
<evidence type="ECO:0000256" key="10">
    <source>
        <dbReference type="PIRSR" id="PIRSR000350-2"/>
    </source>
</evidence>
<evidence type="ECO:0000256" key="13">
    <source>
        <dbReference type="RuleBase" id="RU003691"/>
    </source>
</evidence>
<comment type="cofactor">
    <cofactor evidence="11">
        <name>FAD</name>
        <dbReference type="ChEBI" id="CHEBI:57692"/>
    </cofactor>
    <text evidence="11">Binds 1 FAD per subunit.</text>
</comment>
<dbReference type="PRINTS" id="PR00368">
    <property type="entry name" value="FADPNR"/>
</dbReference>
<sequence>MSGYDYDLFVIGAGSGGVRASRMASGFGAKVAVAEDTYLGGTCVNVGCVPKKLFVYGSHVSEDIEAAAGYGWTVPQPEFDWPTLRDNKTKEIQRLNGIYGTILANAGVELIEGRATIVDAHTVAVNGTQYSAERILVATGGWPTIPEIPGAEHIISSNEAFYLEDFPRRLLVMGGGYIAVEFAGIFNGLGAATELIYRGPLFLRGFDREVREFTANEIAQKGVKLTFDTNIESVQRLDSGEFKVLLTDGSERVVDCVMAATGRAPKIEGLGLENTAVKINDNGTLAVNDDYQTDEPSIYAIGDVIGRMELTPVALAEGMALAKTLYNNQPTQVDYDNIATAVFCQPNIATVGLTEEQAVERGLRLRIYTTSFKHMKHTLSGLAERTFMKLLVEDESDKIIGCHMVGQDAGEIIQGIAIAIKAGATKTDFDGTIGIHPTAAEEFVTMRDVTRTAG</sequence>
<evidence type="ECO:0000256" key="12">
    <source>
        <dbReference type="PIRSR" id="PIRSR000350-4"/>
    </source>
</evidence>
<comment type="similarity">
    <text evidence="1 13">Belongs to the class-I pyridine nucleotide-disulfide oxidoreductase family.</text>
</comment>
<dbReference type="GO" id="GO:0034599">
    <property type="term" value="P:cellular response to oxidative stress"/>
    <property type="evidence" value="ECO:0007669"/>
    <property type="project" value="TreeGrafter"/>
</dbReference>
<comment type="catalytic activity">
    <reaction evidence="9 14">
        <text>2 glutathione + NADP(+) = glutathione disulfide + NADPH + H(+)</text>
        <dbReference type="Rhea" id="RHEA:11740"/>
        <dbReference type="ChEBI" id="CHEBI:15378"/>
        <dbReference type="ChEBI" id="CHEBI:57783"/>
        <dbReference type="ChEBI" id="CHEBI:57925"/>
        <dbReference type="ChEBI" id="CHEBI:58297"/>
        <dbReference type="ChEBI" id="CHEBI:58349"/>
        <dbReference type="EC" id="1.8.1.7"/>
    </reaction>
</comment>
<dbReference type="SUPFAM" id="SSF55424">
    <property type="entry name" value="FAD/NAD-linked reductases, dimerisation (C-terminal) domain"/>
    <property type="match status" value="1"/>
</dbReference>
<dbReference type="NCBIfam" id="TIGR01424">
    <property type="entry name" value="gluta_reduc_2"/>
    <property type="match status" value="1"/>
</dbReference>
<feature type="disulfide bond" description="Redox-active" evidence="12">
    <location>
        <begin position="43"/>
        <end position="48"/>
    </location>
</feature>
<dbReference type="AlphaFoldDB" id="A0A9E5JRD4"/>
<accession>A0A9E5JRD4</accession>
<gene>
    <name evidence="17" type="primary">gorA</name>
    <name evidence="17" type="ORF">G8770_07055</name>
</gene>
<evidence type="ECO:0000256" key="7">
    <source>
        <dbReference type="ARBA" id="ARBA00023157"/>
    </source>
</evidence>
<feature type="binding site" evidence="11">
    <location>
        <position position="52"/>
    </location>
    <ligand>
        <name>FAD</name>
        <dbReference type="ChEBI" id="CHEBI:57692"/>
    </ligand>
</feature>
<dbReference type="GO" id="GO:0004362">
    <property type="term" value="F:glutathione-disulfide reductase (NADPH) activity"/>
    <property type="evidence" value="ECO:0007669"/>
    <property type="project" value="UniProtKB-EC"/>
</dbReference>
<comment type="caution">
    <text evidence="17">The sequence shown here is derived from an EMBL/GenBank/DDBJ whole genome shotgun (WGS) entry which is preliminary data.</text>
</comment>
<keyword evidence="11" id="KW-0547">Nucleotide-binding</keyword>
<evidence type="ECO:0000256" key="1">
    <source>
        <dbReference type="ARBA" id="ARBA00007532"/>
    </source>
</evidence>
<keyword evidence="11" id="KW-0520">NAD</keyword>
<dbReference type="InterPro" id="IPR023753">
    <property type="entry name" value="FAD/NAD-binding_dom"/>
</dbReference>
<dbReference type="InterPro" id="IPR001100">
    <property type="entry name" value="Pyr_nuc-diS_OxRdtase"/>
</dbReference>
<evidence type="ECO:0000259" key="15">
    <source>
        <dbReference type="Pfam" id="PF02852"/>
    </source>
</evidence>
<feature type="active site" description="Proton acceptor" evidence="10">
    <location>
        <position position="436"/>
    </location>
</feature>
<comment type="subunit">
    <text evidence="2">Homodimer.</text>
</comment>
<dbReference type="InterPro" id="IPR004099">
    <property type="entry name" value="Pyr_nucl-diS_OxRdtase_dimer"/>
</dbReference>
<feature type="domain" description="Pyridine nucleotide-disulphide oxidoreductase dimerisation" evidence="15">
    <location>
        <begin position="338"/>
        <end position="446"/>
    </location>
</feature>
<feature type="domain" description="FAD/NAD(P)-binding" evidence="16">
    <location>
        <begin position="6"/>
        <end position="318"/>
    </location>
</feature>
<dbReference type="EMBL" id="JAAONZ010000004">
    <property type="protein sequence ID" value="NHO65298.1"/>
    <property type="molecule type" value="Genomic_DNA"/>
</dbReference>
<keyword evidence="18" id="KW-1185">Reference proteome</keyword>
<dbReference type="EC" id="1.8.1.7" evidence="14"/>
<dbReference type="Proteomes" id="UP000787472">
    <property type="component" value="Unassembled WGS sequence"/>
</dbReference>
<evidence type="ECO:0000259" key="16">
    <source>
        <dbReference type="Pfam" id="PF07992"/>
    </source>
</evidence>
<keyword evidence="4 11" id="KW-0274">FAD</keyword>
<dbReference type="SUPFAM" id="SSF51905">
    <property type="entry name" value="FAD/NAD(P)-binding domain"/>
    <property type="match status" value="1"/>
</dbReference>